<dbReference type="InterPro" id="IPR036101">
    <property type="entry name" value="CarD-like/TRCF_RID_sf"/>
</dbReference>
<accession>A0A2A7MDN2</accession>
<dbReference type="GO" id="GO:0009303">
    <property type="term" value="P:rRNA transcription"/>
    <property type="evidence" value="ECO:0007669"/>
    <property type="project" value="TreeGrafter"/>
</dbReference>
<dbReference type="Gene3D" id="1.20.58.1290">
    <property type="entry name" value="CarD-like, C-terminal domain"/>
    <property type="match status" value="1"/>
</dbReference>
<dbReference type="InterPro" id="IPR042215">
    <property type="entry name" value="CarD-like_C"/>
</dbReference>
<dbReference type="Proteomes" id="UP000220840">
    <property type="component" value="Unassembled WGS sequence"/>
</dbReference>
<evidence type="ECO:0000313" key="3">
    <source>
        <dbReference type="Proteomes" id="UP000220840"/>
    </source>
</evidence>
<dbReference type="Pfam" id="PF02559">
    <property type="entry name" value="CarD_TRCF_RID"/>
    <property type="match status" value="1"/>
</dbReference>
<proteinExistence type="predicted"/>
<dbReference type="InterPro" id="IPR048792">
    <property type="entry name" value="CarD_C"/>
</dbReference>
<sequence>MFNIGDKIIYPNQGIGTINSIEKIEFKGEMQNYYLVDLNNSMKLKIPVSSAELLNIRLVSDCNVIDDNLKNMSELKIGEIEFLSLNFRERNAINSKKLKSGTLVDCLEVVCNLTELKKQHALSSRDKEMLQKTKMFLIDEISESKNLPNDKAKYILNMAIKVQ</sequence>
<dbReference type="Gene3D" id="2.40.10.170">
    <property type="match status" value="1"/>
</dbReference>
<dbReference type="InterPro" id="IPR003711">
    <property type="entry name" value="CarD-like/TRCF_RID"/>
</dbReference>
<dbReference type="Pfam" id="PF21095">
    <property type="entry name" value="CarD_C"/>
    <property type="match status" value="1"/>
</dbReference>
<reference evidence="2 3" key="1">
    <citation type="submission" date="2017-10" db="EMBL/GenBank/DDBJ databases">
        <title>Effective Description of Clostridium neonatale sp. nov. linked to necrotizing enterocolitis in neonates and a clarification of species assignable to the genus Clostridium (Prazmowski 1880) emend. Lawson and Rainey 2016.</title>
        <authorList>
            <person name="Bernard K."/>
            <person name="Burdz T."/>
            <person name="Wiebe D."/>
            <person name="Balcewich B."/>
            <person name="Alfa M."/>
            <person name="Bernier A.-M."/>
        </authorList>
    </citation>
    <scope>NUCLEOTIDE SEQUENCE [LARGE SCALE GENOMIC DNA]</scope>
    <source>
        <strain evidence="2 3">LCDC99A005</strain>
    </source>
</reference>
<dbReference type="PANTHER" id="PTHR38447:SF1">
    <property type="entry name" value="RNA POLYMERASE-BINDING TRANSCRIPTION FACTOR CARD"/>
    <property type="match status" value="1"/>
</dbReference>
<dbReference type="STRING" id="137838.GCA_001458595_01024"/>
<dbReference type="PANTHER" id="PTHR38447">
    <property type="entry name" value="TRANSCRIPTION FACTOR YDEB-RELATED"/>
    <property type="match status" value="1"/>
</dbReference>
<evidence type="ECO:0000313" key="2">
    <source>
        <dbReference type="EMBL" id="PEG29766.1"/>
    </source>
</evidence>
<feature type="domain" description="CarD-like/TRCF RNAP-interacting" evidence="1">
    <location>
        <begin position="1"/>
        <end position="114"/>
    </location>
</feature>
<organism evidence="2 3">
    <name type="scientific">Clostridium neonatale</name>
    <dbReference type="NCBI Taxonomy" id="137838"/>
    <lineage>
        <taxon>Bacteria</taxon>
        <taxon>Bacillati</taxon>
        <taxon>Bacillota</taxon>
        <taxon>Clostridia</taxon>
        <taxon>Eubacteriales</taxon>
        <taxon>Clostridiaceae</taxon>
        <taxon>Clostridium</taxon>
    </lineage>
</organism>
<dbReference type="SUPFAM" id="SSF141259">
    <property type="entry name" value="CarD-like"/>
    <property type="match status" value="1"/>
</dbReference>
<protein>
    <submittedName>
        <fullName evidence="2">CarD family transcriptional regulator</fullName>
    </submittedName>
</protein>
<dbReference type="InterPro" id="IPR052531">
    <property type="entry name" value="CarD-like_regulator"/>
</dbReference>
<name>A0A2A7MDN2_9CLOT</name>
<evidence type="ECO:0000259" key="1">
    <source>
        <dbReference type="SMART" id="SM01058"/>
    </source>
</evidence>
<comment type="caution">
    <text evidence="2">The sequence shown here is derived from an EMBL/GenBank/DDBJ whole genome shotgun (WGS) entry which is preliminary data.</text>
</comment>
<dbReference type="SMART" id="SM01058">
    <property type="entry name" value="CarD_TRCF"/>
    <property type="match status" value="1"/>
</dbReference>
<dbReference type="OrthoDB" id="9786074at2"/>
<dbReference type="RefSeq" id="WP_058293932.1">
    <property type="nucleotide sequence ID" value="NZ_LN890327.1"/>
</dbReference>
<dbReference type="EMBL" id="PDCJ01000002">
    <property type="protein sequence ID" value="PEG29766.1"/>
    <property type="molecule type" value="Genomic_DNA"/>
</dbReference>
<keyword evidence="3" id="KW-1185">Reference proteome</keyword>
<gene>
    <name evidence="2" type="ORF">CQ394_13980</name>
</gene>
<dbReference type="AlphaFoldDB" id="A0A2A7MDN2"/>